<feature type="non-terminal residue" evidence="1">
    <location>
        <position position="223"/>
    </location>
</feature>
<evidence type="ECO:0000313" key="2">
    <source>
        <dbReference type="Proteomes" id="UP000576082"/>
    </source>
</evidence>
<accession>A0A7X9RZD0</accession>
<dbReference type="Proteomes" id="UP000576082">
    <property type="component" value="Unassembled WGS sequence"/>
</dbReference>
<reference evidence="1 2" key="1">
    <citation type="submission" date="2020-04" db="EMBL/GenBank/DDBJ databases">
        <title>Flammeovirga sp. SR4, a novel species isolated from seawater.</title>
        <authorList>
            <person name="Wang X."/>
        </authorList>
    </citation>
    <scope>NUCLEOTIDE SEQUENCE [LARGE SCALE GENOMIC DNA]</scope>
    <source>
        <strain evidence="1 2">ATCC 23126</strain>
    </source>
</reference>
<name>A0A7X9RZD0_9BACT</name>
<evidence type="ECO:0000313" key="1">
    <source>
        <dbReference type="EMBL" id="NME71535.1"/>
    </source>
</evidence>
<dbReference type="AlphaFoldDB" id="A0A7X9RZD0"/>
<proteinExistence type="predicted"/>
<comment type="caution">
    <text evidence="1">The sequence shown here is derived from an EMBL/GenBank/DDBJ whole genome shotgun (WGS) entry which is preliminary data.</text>
</comment>
<organism evidence="1 2">
    <name type="scientific">Flammeovirga aprica JL-4</name>
    <dbReference type="NCBI Taxonomy" id="694437"/>
    <lineage>
        <taxon>Bacteria</taxon>
        <taxon>Pseudomonadati</taxon>
        <taxon>Bacteroidota</taxon>
        <taxon>Cytophagia</taxon>
        <taxon>Cytophagales</taxon>
        <taxon>Flammeovirgaceae</taxon>
        <taxon>Flammeovirga</taxon>
    </lineage>
</organism>
<gene>
    <name evidence="1" type="ORF">HHU12_26445</name>
</gene>
<keyword evidence="2" id="KW-1185">Reference proteome</keyword>
<sequence>MMKLFKIIRKHGYQLWDMMYMEYSEEKLNLKLEENISMKNFWINPVIIPMELRGSNDAEEAGEPPIIQDYYDWSANLSYDVMSSPIANLIVISEKMRNILDQFSLPPHRYYEIEVLNVNMNQKYYVLHTLYRNEYINFKKTQFKIIDEITNEEKYPYTEVINNAEEYYKLFTTNPDLKKGLIDLVFATNYYDIKYDFLPNSPSSVYPIISENLKNALEEAKIE</sequence>
<dbReference type="RefSeq" id="WP_205959998.1">
    <property type="nucleotide sequence ID" value="NZ_JABANE010000102.1"/>
</dbReference>
<dbReference type="EMBL" id="JABANE010000102">
    <property type="protein sequence ID" value="NME71535.1"/>
    <property type="molecule type" value="Genomic_DNA"/>
</dbReference>
<protein>
    <submittedName>
        <fullName evidence="1">Uncharacterized protein</fullName>
    </submittedName>
</protein>